<evidence type="ECO:0000256" key="3">
    <source>
        <dbReference type="ARBA" id="ARBA00022679"/>
    </source>
</evidence>
<dbReference type="Pfam" id="PF03793">
    <property type="entry name" value="PASTA"/>
    <property type="match status" value="3"/>
</dbReference>
<dbReference type="SMART" id="SM00220">
    <property type="entry name" value="S_TKc"/>
    <property type="match status" value="1"/>
</dbReference>
<dbReference type="Proteomes" id="UP001226389">
    <property type="component" value="Unassembled WGS sequence"/>
</dbReference>
<evidence type="ECO:0000259" key="14">
    <source>
        <dbReference type="PROSITE" id="PS51178"/>
    </source>
</evidence>
<reference evidence="15 16" key="1">
    <citation type="submission" date="2023-07" db="EMBL/GenBank/DDBJ databases">
        <title>Sorghum-associated microbial communities from plants grown in Nebraska, USA.</title>
        <authorList>
            <person name="Schachtman D."/>
        </authorList>
    </citation>
    <scope>NUCLEOTIDE SEQUENCE [LARGE SCALE GENOMIC DNA]</scope>
    <source>
        <strain evidence="15 16">DS994</strain>
    </source>
</reference>
<sequence>MNESPRTPLHREDSLPVDNRRVLNGRYELGNLIGRGGMADVYRGTDTRLGRTVAIKLLRPDMARDPQFQARFKREAQAVAALNHPSIVAIFDTGEHVVHDGSAEDVRVPYIVMEYVEGRTLRELIRGNEVTISQAIDYCLGVLGALQYSHKAGIVHRDIKPANVMYCPGTNSVKVMDFGIARAIADSSATMTQTQAVVGTAQYLSPEQARGETVDARSDLYSAACLLYEMLTSRPPFVGDSPVSVAYQHVREIPEPASSLNPEVSPALDTVLAKALQKNRADRFQDAAAFRRALRAAKAGVAVPAVPASEAPTDPNDHVPQAAPPTEAFAAAGAGFLDDAPTGRLAATSLFGDDGGSAVPLELADGHDSDGHGPDGYGADAFGAGPLPLGLAPEGERSTRQKSRRRAWIATLVIFTLLILAGGGLWLYQTVNRPAPAPPKVAIPSVASMTETAALQELYNAGLRPRIARSANDTVPKGTAIGTDPAAGGSLDPGADVILNVSDGPSSVKIPDSLPGKTEAAARDILRQVGLVGAPSTTTANSATVPAGIVITSNPAPGQSVGVGTSVELIVSTGKVVVPELRGMIREEAEAALKERGLVASVVEAENSQVEPGRVTDQSDPVNAAVDQGKTITIVVAKAPPPPPPAPTETPTETPTPTATPTPKPTRKG</sequence>
<keyword evidence="7 10" id="KW-0067">ATP-binding</keyword>
<dbReference type="InterPro" id="IPR005543">
    <property type="entry name" value="PASTA_dom"/>
</dbReference>
<dbReference type="InterPro" id="IPR011009">
    <property type="entry name" value="Kinase-like_dom_sf"/>
</dbReference>
<evidence type="ECO:0000256" key="2">
    <source>
        <dbReference type="ARBA" id="ARBA00022527"/>
    </source>
</evidence>
<dbReference type="InterPro" id="IPR008271">
    <property type="entry name" value="Ser/Thr_kinase_AS"/>
</dbReference>
<evidence type="ECO:0000256" key="11">
    <source>
        <dbReference type="SAM" id="MobiDB-lite"/>
    </source>
</evidence>
<feature type="compositionally biased region" description="Pro residues" evidence="11">
    <location>
        <begin position="658"/>
        <end position="669"/>
    </location>
</feature>
<dbReference type="InterPro" id="IPR000719">
    <property type="entry name" value="Prot_kinase_dom"/>
</dbReference>
<evidence type="ECO:0000313" key="16">
    <source>
        <dbReference type="Proteomes" id="UP001226389"/>
    </source>
</evidence>
<feature type="compositionally biased region" description="Pro residues" evidence="11">
    <location>
        <begin position="639"/>
        <end position="648"/>
    </location>
</feature>
<dbReference type="PROSITE" id="PS00107">
    <property type="entry name" value="PROTEIN_KINASE_ATP"/>
    <property type="match status" value="1"/>
</dbReference>
<dbReference type="PROSITE" id="PS51178">
    <property type="entry name" value="PASTA"/>
    <property type="match status" value="3"/>
</dbReference>
<dbReference type="SMART" id="SM00740">
    <property type="entry name" value="PASTA"/>
    <property type="match status" value="3"/>
</dbReference>
<accession>A0ABT9UMP5</accession>
<evidence type="ECO:0000256" key="5">
    <source>
        <dbReference type="ARBA" id="ARBA00022741"/>
    </source>
</evidence>
<comment type="caution">
    <text evidence="15">The sequence shown here is derived from an EMBL/GenBank/DDBJ whole genome shotgun (WGS) entry which is preliminary data.</text>
</comment>
<dbReference type="NCBIfam" id="NF033483">
    <property type="entry name" value="PknB_PASTA_kin"/>
    <property type="match status" value="1"/>
</dbReference>
<gene>
    <name evidence="15" type="ORF">J2T22_004125</name>
</gene>
<dbReference type="EMBL" id="JAUSSY010000021">
    <property type="protein sequence ID" value="MDQ0120915.1"/>
    <property type="molecule type" value="Genomic_DNA"/>
</dbReference>
<feature type="transmembrane region" description="Helical" evidence="12">
    <location>
        <begin position="407"/>
        <end position="428"/>
    </location>
</feature>
<keyword evidence="12" id="KW-1133">Transmembrane helix</keyword>
<evidence type="ECO:0000313" key="15">
    <source>
        <dbReference type="EMBL" id="MDQ0120915.1"/>
    </source>
</evidence>
<keyword evidence="4" id="KW-0677">Repeat</keyword>
<evidence type="ECO:0000259" key="13">
    <source>
        <dbReference type="PROSITE" id="PS50011"/>
    </source>
</evidence>
<dbReference type="Gene3D" id="1.10.510.10">
    <property type="entry name" value="Transferase(Phosphotransferase) domain 1"/>
    <property type="match status" value="1"/>
</dbReference>
<keyword evidence="12" id="KW-0812">Transmembrane</keyword>
<proteinExistence type="predicted"/>
<dbReference type="CDD" id="cd14014">
    <property type="entry name" value="STKc_PknB_like"/>
    <property type="match status" value="1"/>
</dbReference>
<evidence type="ECO:0000256" key="10">
    <source>
        <dbReference type="PROSITE-ProRule" id="PRU10141"/>
    </source>
</evidence>
<evidence type="ECO:0000256" key="12">
    <source>
        <dbReference type="SAM" id="Phobius"/>
    </source>
</evidence>
<evidence type="ECO:0000256" key="1">
    <source>
        <dbReference type="ARBA" id="ARBA00012513"/>
    </source>
</evidence>
<feature type="domain" description="PASTA" evidence="14">
    <location>
        <begin position="574"/>
        <end position="638"/>
    </location>
</feature>
<keyword evidence="2" id="KW-0723">Serine/threonine-protein kinase</keyword>
<evidence type="ECO:0000256" key="4">
    <source>
        <dbReference type="ARBA" id="ARBA00022737"/>
    </source>
</evidence>
<dbReference type="PANTHER" id="PTHR43289">
    <property type="entry name" value="MITOGEN-ACTIVATED PROTEIN KINASE KINASE KINASE 20-RELATED"/>
    <property type="match status" value="1"/>
</dbReference>
<comment type="catalytic activity">
    <reaction evidence="9">
        <text>L-seryl-[protein] + ATP = O-phospho-L-seryl-[protein] + ADP + H(+)</text>
        <dbReference type="Rhea" id="RHEA:17989"/>
        <dbReference type="Rhea" id="RHEA-COMP:9863"/>
        <dbReference type="Rhea" id="RHEA-COMP:11604"/>
        <dbReference type="ChEBI" id="CHEBI:15378"/>
        <dbReference type="ChEBI" id="CHEBI:29999"/>
        <dbReference type="ChEBI" id="CHEBI:30616"/>
        <dbReference type="ChEBI" id="CHEBI:83421"/>
        <dbReference type="ChEBI" id="CHEBI:456216"/>
        <dbReference type="EC" id="2.7.11.1"/>
    </reaction>
</comment>
<keyword evidence="16" id="KW-1185">Reference proteome</keyword>
<dbReference type="Pfam" id="PF00069">
    <property type="entry name" value="Pkinase"/>
    <property type="match status" value="1"/>
</dbReference>
<feature type="domain" description="Protein kinase" evidence="13">
    <location>
        <begin position="27"/>
        <end position="295"/>
    </location>
</feature>
<dbReference type="GO" id="GO:0004674">
    <property type="term" value="F:protein serine/threonine kinase activity"/>
    <property type="evidence" value="ECO:0007669"/>
    <property type="project" value="UniProtKB-EC"/>
</dbReference>
<feature type="binding site" evidence="10">
    <location>
        <position position="56"/>
    </location>
    <ligand>
        <name>ATP</name>
        <dbReference type="ChEBI" id="CHEBI:30616"/>
    </ligand>
</feature>
<dbReference type="RefSeq" id="WP_307493248.1">
    <property type="nucleotide sequence ID" value="NZ_JAUSSY010000021.1"/>
</dbReference>
<protein>
    <recommendedName>
        <fullName evidence="1">non-specific serine/threonine protein kinase</fullName>
        <ecNumber evidence="1">2.7.11.1</ecNumber>
    </recommendedName>
</protein>
<keyword evidence="3 15" id="KW-0808">Transferase</keyword>
<feature type="compositionally biased region" description="Basic and acidic residues" evidence="11">
    <location>
        <begin position="364"/>
        <end position="373"/>
    </location>
</feature>
<evidence type="ECO:0000256" key="6">
    <source>
        <dbReference type="ARBA" id="ARBA00022777"/>
    </source>
</evidence>
<keyword evidence="12" id="KW-0472">Membrane</keyword>
<dbReference type="Gene3D" id="3.30.10.20">
    <property type="match status" value="3"/>
</dbReference>
<dbReference type="CDD" id="cd06577">
    <property type="entry name" value="PASTA_pknB"/>
    <property type="match status" value="3"/>
</dbReference>
<organism evidence="15 16">
    <name type="scientific">Pseudarthrobacter defluvii</name>
    <dbReference type="NCBI Taxonomy" id="410837"/>
    <lineage>
        <taxon>Bacteria</taxon>
        <taxon>Bacillati</taxon>
        <taxon>Actinomycetota</taxon>
        <taxon>Actinomycetes</taxon>
        <taxon>Micrococcales</taxon>
        <taxon>Micrococcaceae</taxon>
        <taxon>Pseudarthrobacter</taxon>
    </lineage>
</organism>
<dbReference type="InterPro" id="IPR017441">
    <property type="entry name" value="Protein_kinase_ATP_BS"/>
</dbReference>
<dbReference type="EC" id="2.7.11.1" evidence="1"/>
<name>A0ABT9UMP5_9MICC</name>
<feature type="domain" description="PASTA" evidence="14">
    <location>
        <begin position="437"/>
        <end position="503"/>
    </location>
</feature>
<dbReference type="PROSITE" id="PS00108">
    <property type="entry name" value="PROTEIN_KINASE_ST"/>
    <property type="match status" value="1"/>
</dbReference>
<evidence type="ECO:0000256" key="7">
    <source>
        <dbReference type="ARBA" id="ARBA00022840"/>
    </source>
</evidence>
<keyword evidence="5 10" id="KW-0547">Nucleotide-binding</keyword>
<keyword evidence="6 15" id="KW-0418">Kinase</keyword>
<feature type="domain" description="PASTA" evidence="14">
    <location>
        <begin position="504"/>
        <end position="573"/>
    </location>
</feature>
<dbReference type="Gene3D" id="3.30.200.20">
    <property type="entry name" value="Phosphorylase Kinase, domain 1"/>
    <property type="match status" value="1"/>
</dbReference>
<evidence type="ECO:0000256" key="8">
    <source>
        <dbReference type="ARBA" id="ARBA00047899"/>
    </source>
</evidence>
<dbReference type="PANTHER" id="PTHR43289:SF6">
    <property type="entry name" value="SERINE_THREONINE-PROTEIN KINASE NEKL-3"/>
    <property type="match status" value="1"/>
</dbReference>
<evidence type="ECO:0000256" key="9">
    <source>
        <dbReference type="ARBA" id="ARBA00048679"/>
    </source>
</evidence>
<feature type="region of interest" description="Disordered" evidence="11">
    <location>
        <begin position="636"/>
        <end position="669"/>
    </location>
</feature>
<feature type="region of interest" description="Disordered" evidence="11">
    <location>
        <begin position="361"/>
        <end position="403"/>
    </location>
</feature>
<dbReference type="PROSITE" id="PS50011">
    <property type="entry name" value="PROTEIN_KINASE_DOM"/>
    <property type="match status" value="1"/>
</dbReference>
<dbReference type="SUPFAM" id="SSF56112">
    <property type="entry name" value="Protein kinase-like (PK-like)"/>
    <property type="match status" value="1"/>
</dbReference>
<comment type="catalytic activity">
    <reaction evidence="8">
        <text>L-threonyl-[protein] + ATP = O-phospho-L-threonyl-[protein] + ADP + H(+)</text>
        <dbReference type="Rhea" id="RHEA:46608"/>
        <dbReference type="Rhea" id="RHEA-COMP:11060"/>
        <dbReference type="Rhea" id="RHEA-COMP:11605"/>
        <dbReference type="ChEBI" id="CHEBI:15378"/>
        <dbReference type="ChEBI" id="CHEBI:30013"/>
        <dbReference type="ChEBI" id="CHEBI:30616"/>
        <dbReference type="ChEBI" id="CHEBI:61977"/>
        <dbReference type="ChEBI" id="CHEBI:456216"/>
        <dbReference type="EC" id="2.7.11.1"/>
    </reaction>
</comment>